<dbReference type="EMBL" id="JAAMPJ010000001">
    <property type="protein sequence ID" value="NGY58041.1"/>
    <property type="molecule type" value="Genomic_DNA"/>
</dbReference>
<dbReference type="Proteomes" id="UP000481360">
    <property type="component" value="Unassembled WGS sequence"/>
</dbReference>
<evidence type="ECO:0000313" key="5">
    <source>
        <dbReference type="Proteomes" id="UP000481360"/>
    </source>
</evidence>
<protein>
    <submittedName>
        <fullName evidence="4">Lsr2 family protein</fullName>
    </submittedName>
</protein>
<keyword evidence="5" id="KW-1185">Reference proteome</keyword>
<dbReference type="Pfam" id="PF11774">
    <property type="entry name" value="Lsr2"/>
    <property type="match status" value="1"/>
</dbReference>
<dbReference type="InterPro" id="IPR042261">
    <property type="entry name" value="Lsr2-like_dimerization"/>
</dbReference>
<evidence type="ECO:0000256" key="1">
    <source>
        <dbReference type="ARBA" id="ARBA00023125"/>
    </source>
</evidence>
<dbReference type="GO" id="GO:0003677">
    <property type="term" value="F:DNA binding"/>
    <property type="evidence" value="ECO:0007669"/>
    <property type="project" value="UniProtKB-KW"/>
</dbReference>
<keyword evidence="1" id="KW-0238">DNA-binding</keyword>
<dbReference type="InterPro" id="IPR024412">
    <property type="entry name" value="Lsr2_dim_dom"/>
</dbReference>
<dbReference type="AlphaFoldDB" id="A0A7C9VSH7"/>
<reference evidence="4 5" key="1">
    <citation type="submission" date="2020-03" db="EMBL/GenBank/DDBJ databases">
        <title>Isolation and identification of active actinomycetes.</title>
        <authorList>
            <person name="Sun X."/>
        </authorList>
    </citation>
    <scope>NUCLEOTIDE SEQUENCE [LARGE SCALE GENOMIC DNA]</scope>
    <source>
        <strain evidence="4 5">NEAU-D13</strain>
    </source>
</reference>
<sequence>MVVRIIINKTDDLDGVSSEDVDTVSFGVDGVHYEIDLNAAHQERLRAALAPYLPAARRVEWSACTSYYSSHDDLMARIRAWAQEQGVGVCGRGRVPNALIAAFKAAHESSPDDIMQQCDGLLEPPPKPE</sequence>
<dbReference type="RefSeq" id="WP_166043843.1">
    <property type="nucleotide sequence ID" value="NZ_JAAMPJ010000001.1"/>
</dbReference>
<proteinExistence type="predicted"/>
<evidence type="ECO:0000259" key="3">
    <source>
        <dbReference type="Pfam" id="PF23359"/>
    </source>
</evidence>
<name>A0A7C9VSH7_9PSEU</name>
<evidence type="ECO:0000259" key="2">
    <source>
        <dbReference type="Pfam" id="PF11774"/>
    </source>
</evidence>
<dbReference type="Gene3D" id="3.30.60.230">
    <property type="entry name" value="Lsr2, dimerization domain"/>
    <property type="match status" value="1"/>
</dbReference>
<evidence type="ECO:0000313" key="4">
    <source>
        <dbReference type="EMBL" id="NGY58041.1"/>
    </source>
</evidence>
<dbReference type="Gene3D" id="4.10.320.10">
    <property type="entry name" value="E3-binding domain"/>
    <property type="match status" value="1"/>
</dbReference>
<dbReference type="GO" id="GO:0016746">
    <property type="term" value="F:acyltransferase activity"/>
    <property type="evidence" value="ECO:0007669"/>
    <property type="project" value="InterPro"/>
</dbReference>
<dbReference type="InterPro" id="IPR036625">
    <property type="entry name" value="E3-bd_dom_sf"/>
</dbReference>
<feature type="domain" description="Lsr2 DNA-binding" evidence="3">
    <location>
        <begin position="76"/>
        <end position="106"/>
    </location>
</feature>
<dbReference type="Pfam" id="PF23359">
    <property type="entry name" value="Lsr2_DNA-bd"/>
    <property type="match status" value="1"/>
</dbReference>
<feature type="domain" description="Lsr2 dimerization" evidence="2">
    <location>
        <begin position="1"/>
        <end position="59"/>
    </location>
</feature>
<gene>
    <name evidence="4" type="ORF">G7043_03740</name>
</gene>
<comment type="caution">
    <text evidence="4">The sequence shown here is derived from an EMBL/GenBank/DDBJ whole genome shotgun (WGS) entry which is preliminary data.</text>
</comment>
<dbReference type="InterPro" id="IPR055370">
    <property type="entry name" value="Lsr2_DNA-bd"/>
</dbReference>
<organism evidence="4 5">
    <name type="scientific">Lentzea alba</name>
    <dbReference type="NCBI Taxonomy" id="2714351"/>
    <lineage>
        <taxon>Bacteria</taxon>
        <taxon>Bacillati</taxon>
        <taxon>Actinomycetota</taxon>
        <taxon>Actinomycetes</taxon>
        <taxon>Pseudonocardiales</taxon>
        <taxon>Pseudonocardiaceae</taxon>
        <taxon>Lentzea</taxon>
    </lineage>
</organism>
<accession>A0A7C9VSH7</accession>